<comment type="caution">
    <text evidence="1">The sequence shown here is derived from an EMBL/GenBank/DDBJ whole genome shotgun (WGS) entry which is preliminary data.</text>
</comment>
<name>A0A2J8R3Q3_PONAB</name>
<organism evidence="1">
    <name type="scientific">Pongo abelii</name>
    <name type="common">Sumatran orangutan</name>
    <name type="synonym">Pongo pygmaeus abelii</name>
    <dbReference type="NCBI Taxonomy" id="9601"/>
    <lineage>
        <taxon>Eukaryota</taxon>
        <taxon>Metazoa</taxon>
        <taxon>Chordata</taxon>
        <taxon>Craniata</taxon>
        <taxon>Vertebrata</taxon>
        <taxon>Euteleostomi</taxon>
        <taxon>Mammalia</taxon>
        <taxon>Eutheria</taxon>
        <taxon>Euarchontoglires</taxon>
        <taxon>Primates</taxon>
        <taxon>Haplorrhini</taxon>
        <taxon>Catarrhini</taxon>
        <taxon>Hominidae</taxon>
        <taxon>Pongo</taxon>
    </lineage>
</organism>
<evidence type="ECO:0000313" key="1">
    <source>
        <dbReference type="EMBL" id="PNJ03148.1"/>
    </source>
</evidence>
<reference evidence="1" key="1">
    <citation type="submission" date="2017-12" db="EMBL/GenBank/DDBJ databases">
        <title>High-resolution comparative analysis of great ape genomes.</title>
        <authorList>
            <person name="Pollen A."/>
            <person name="Hastie A."/>
            <person name="Hormozdiari F."/>
            <person name="Dougherty M."/>
            <person name="Liu R."/>
            <person name="Chaisson M."/>
            <person name="Hoppe E."/>
            <person name="Hill C."/>
            <person name="Pang A."/>
            <person name="Hillier L."/>
            <person name="Baker C."/>
            <person name="Armstrong J."/>
            <person name="Shendure J."/>
            <person name="Paten B."/>
            <person name="Wilson R."/>
            <person name="Chao H."/>
            <person name="Schneider V."/>
            <person name="Ventura M."/>
            <person name="Kronenberg Z."/>
            <person name="Murali S."/>
            <person name="Gordon D."/>
            <person name="Cantsilieris S."/>
            <person name="Munson K."/>
            <person name="Nelson B."/>
            <person name="Raja A."/>
            <person name="Underwood J."/>
            <person name="Diekhans M."/>
            <person name="Fiddes I."/>
            <person name="Haussler D."/>
            <person name="Eichler E."/>
        </authorList>
    </citation>
    <scope>NUCLEOTIDE SEQUENCE [LARGE SCALE GENOMIC DNA]</scope>
    <source>
        <strain evidence="1">Susie</strain>
    </source>
</reference>
<feature type="non-terminal residue" evidence="1">
    <location>
        <position position="33"/>
    </location>
</feature>
<proteinExistence type="predicted"/>
<gene>
    <name evidence="1" type="ORF">CR201_G0054316</name>
</gene>
<sequence>MAFVNCHGAGRSVAVRKTRGSPRRHLGFGKMSV</sequence>
<protein>
    <submittedName>
        <fullName evidence="1">LITAF isoform 2</fullName>
    </submittedName>
</protein>
<dbReference type="AlphaFoldDB" id="A0A2J8R3Q3"/>
<accession>A0A2J8R3Q3</accession>
<dbReference type="EMBL" id="NDHI03003770">
    <property type="protein sequence ID" value="PNJ03148.1"/>
    <property type="molecule type" value="Genomic_DNA"/>
</dbReference>